<feature type="compositionally biased region" description="Polar residues" evidence="1">
    <location>
        <begin position="345"/>
        <end position="359"/>
    </location>
</feature>
<protein>
    <recommendedName>
        <fullName evidence="4">snRNA-activating protein complex subunit 1</fullName>
    </recommendedName>
</protein>
<dbReference type="Proteomes" id="UP000792457">
    <property type="component" value="Unassembled WGS sequence"/>
</dbReference>
<comment type="caution">
    <text evidence="2">The sequence shown here is derived from an EMBL/GenBank/DDBJ whole genome shotgun (WGS) entry which is preliminary data.</text>
</comment>
<organism evidence="2 3">
    <name type="scientific">Ladona fulva</name>
    <name type="common">Scarce chaser dragonfly</name>
    <name type="synonym">Libellula fulva</name>
    <dbReference type="NCBI Taxonomy" id="123851"/>
    <lineage>
        <taxon>Eukaryota</taxon>
        <taxon>Metazoa</taxon>
        <taxon>Ecdysozoa</taxon>
        <taxon>Arthropoda</taxon>
        <taxon>Hexapoda</taxon>
        <taxon>Insecta</taxon>
        <taxon>Pterygota</taxon>
        <taxon>Palaeoptera</taxon>
        <taxon>Odonata</taxon>
        <taxon>Epiprocta</taxon>
        <taxon>Anisoptera</taxon>
        <taxon>Libelluloidea</taxon>
        <taxon>Libellulidae</taxon>
        <taxon>Ladona</taxon>
    </lineage>
</organism>
<evidence type="ECO:0000256" key="1">
    <source>
        <dbReference type="SAM" id="MobiDB-lite"/>
    </source>
</evidence>
<dbReference type="Pfam" id="PF09808">
    <property type="entry name" value="SNAPC1"/>
    <property type="match status" value="1"/>
</dbReference>
<dbReference type="GO" id="GO:0043565">
    <property type="term" value="F:sequence-specific DNA binding"/>
    <property type="evidence" value="ECO:0007669"/>
    <property type="project" value="TreeGrafter"/>
</dbReference>
<accession>A0A8K0JZZ7</accession>
<dbReference type="OrthoDB" id="20127at2759"/>
<feature type="compositionally biased region" description="Basic residues" evidence="1">
    <location>
        <begin position="320"/>
        <end position="329"/>
    </location>
</feature>
<reference evidence="2" key="2">
    <citation type="submission" date="2017-10" db="EMBL/GenBank/DDBJ databases">
        <title>Ladona fulva Genome sequencing and assembly.</title>
        <authorList>
            <person name="Murali S."/>
            <person name="Richards S."/>
            <person name="Bandaranaike D."/>
            <person name="Bellair M."/>
            <person name="Blankenburg K."/>
            <person name="Chao H."/>
            <person name="Dinh H."/>
            <person name="Doddapaneni H."/>
            <person name="Dugan-Rocha S."/>
            <person name="Elkadiri S."/>
            <person name="Gnanaolivu R."/>
            <person name="Hernandez B."/>
            <person name="Skinner E."/>
            <person name="Javaid M."/>
            <person name="Lee S."/>
            <person name="Li M."/>
            <person name="Ming W."/>
            <person name="Munidasa M."/>
            <person name="Muniz J."/>
            <person name="Nguyen L."/>
            <person name="Hughes D."/>
            <person name="Osuji N."/>
            <person name="Pu L.-L."/>
            <person name="Puazo M."/>
            <person name="Qu C."/>
            <person name="Quiroz J."/>
            <person name="Raj R."/>
            <person name="Weissenberger G."/>
            <person name="Xin Y."/>
            <person name="Zou X."/>
            <person name="Han Y."/>
            <person name="Worley K."/>
            <person name="Muzny D."/>
            <person name="Gibbs R."/>
        </authorList>
    </citation>
    <scope>NUCLEOTIDE SEQUENCE</scope>
    <source>
        <strain evidence="2">Sampled in the wild</strain>
    </source>
</reference>
<dbReference type="EMBL" id="KZ308222">
    <property type="protein sequence ID" value="KAG8225057.1"/>
    <property type="molecule type" value="Genomic_DNA"/>
</dbReference>
<evidence type="ECO:0008006" key="4">
    <source>
        <dbReference type="Google" id="ProtNLM"/>
    </source>
</evidence>
<dbReference type="AlphaFoldDB" id="A0A8K0JZZ7"/>
<dbReference type="GO" id="GO:0019185">
    <property type="term" value="C:snRNA-activating protein complex"/>
    <property type="evidence" value="ECO:0007669"/>
    <property type="project" value="TreeGrafter"/>
</dbReference>
<reference evidence="2" key="1">
    <citation type="submission" date="2013-04" db="EMBL/GenBank/DDBJ databases">
        <authorList>
            <person name="Qu J."/>
            <person name="Murali S.C."/>
            <person name="Bandaranaike D."/>
            <person name="Bellair M."/>
            <person name="Blankenburg K."/>
            <person name="Chao H."/>
            <person name="Dinh H."/>
            <person name="Doddapaneni H."/>
            <person name="Downs B."/>
            <person name="Dugan-Rocha S."/>
            <person name="Elkadiri S."/>
            <person name="Gnanaolivu R.D."/>
            <person name="Hernandez B."/>
            <person name="Javaid M."/>
            <person name="Jayaseelan J.C."/>
            <person name="Lee S."/>
            <person name="Li M."/>
            <person name="Ming W."/>
            <person name="Munidasa M."/>
            <person name="Muniz J."/>
            <person name="Nguyen L."/>
            <person name="Ongeri F."/>
            <person name="Osuji N."/>
            <person name="Pu L.-L."/>
            <person name="Puazo M."/>
            <person name="Qu C."/>
            <person name="Quiroz J."/>
            <person name="Raj R."/>
            <person name="Weissenberger G."/>
            <person name="Xin Y."/>
            <person name="Zou X."/>
            <person name="Han Y."/>
            <person name="Richards S."/>
            <person name="Worley K."/>
            <person name="Muzny D."/>
            <person name="Gibbs R."/>
        </authorList>
    </citation>
    <scope>NUCLEOTIDE SEQUENCE</scope>
    <source>
        <strain evidence="2">Sampled in the wild</strain>
    </source>
</reference>
<dbReference type="PANTHER" id="PTHR15131:SF3">
    <property type="entry name" value="SNRNA-ACTIVATING PROTEIN COMPLEX SUBUNIT 1"/>
    <property type="match status" value="1"/>
</dbReference>
<keyword evidence="3" id="KW-1185">Reference proteome</keyword>
<evidence type="ECO:0000313" key="2">
    <source>
        <dbReference type="EMBL" id="KAG8225057.1"/>
    </source>
</evidence>
<name>A0A8K0JZZ7_LADFU</name>
<gene>
    <name evidence="2" type="ORF">J437_LFUL000035</name>
</gene>
<feature type="compositionally biased region" description="Basic and acidic residues" evidence="1">
    <location>
        <begin position="299"/>
        <end position="312"/>
    </location>
</feature>
<feature type="region of interest" description="Disordered" evidence="1">
    <location>
        <begin position="269"/>
        <end position="359"/>
    </location>
</feature>
<sequence length="359" mass="41527">MKFEGCSRMSAENTYIAAGVQTDCETLLKKFLSKNSLRFNDFIEVWQSMSFSLIYSGRETFSELVEFTEEVLQIAKSFMFLPNTFQMRAGGVYLAAGLYYKQPTSGLVKIRLIEKDMDELKTFIHKLHQEGHYDVIYMFSKMFAENAFHFTLTPRTYGVEFNIRKYLVHKPGDSNINALRDEESSDEEDFVQETFVKDFLRKIKMLDYLQDVDQKYNGMKKLLYGSTDGTLPSTLNYAYPNVIKAMQDAVKESTTKRIKKDAYKKISKTRKSQALESVDDNKEESSMEIETSTTKGRQRGREMEFLPEKMADEWVATSHPKNKNYRRSKRENMDKKPEVPAPVTNAESEPCCSTSLPIL</sequence>
<dbReference type="GO" id="GO:0042796">
    <property type="term" value="P:snRNA transcription by RNA polymerase III"/>
    <property type="evidence" value="ECO:0007669"/>
    <property type="project" value="TreeGrafter"/>
</dbReference>
<dbReference type="InterPro" id="IPR019188">
    <property type="entry name" value="SNAPC1"/>
</dbReference>
<dbReference type="GO" id="GO:0042795">
    <property type="term" value="P:snRNA transcription by RNA polymerase II"/>
    <property type="evidence" value="ECO:0007669"/>
    <property type="project" value="TreeGrafter"/>
</dbReference>
<evidence type="ECO:0000313" key="3">
    <source>
        <dbReference type="Proteomes" id="UP000792457"/>
    </source>
</evidence>
<proteinExistence type="predicted"/>
<dbReference type="PANTHER" id="PTHR15131">
    <property type="entry name" value="SMALL NUCLEAR RNA ACTIVATING COMPLEX, POLYPEPTIDE 1"/>
    <property type="match status" value="1"/>
</dbReference>